<dbReference type="Proteomes" id="UP001055125">
    <property type="component" value="Unassembled WGS sequence"/>
</dbReference>
<keyword evidence="2" id="KW-1185">Reference proteome</keyword>
<gene>
    <name evidence="1" type="ORF">OCOJLMKI_5321</name>
</gene>
<evidence type="ECO:0008006" key="3">
    <source>
        <dbReference type="Google" id="ProtNLM"/>
    </source>
</evidence>
<organism evidence="1 2">
    <name type="scientific">Methylobacterium iners</name>
    <dbReference type="NCBI Taxonomy" id="418707"/>
    <lineage>
        <taxon>Bacteria</taxon>
        <taxon>Pseudomonadati</taxon>
        <taxon>Pseudomonadota</taxon>
        <taxon>Alphaproteobacteria</taxon>
        <taxon>Hyphomicrobiales</taxon>
        <taxon>Methylobacteriaceae</taxon>
        <taxon>Methylobacterium</taxon>
    </lineage>
</organism>
<protein>
    <recommendedName>
        <fullName evidence="3">Glycosyltransferase</fullName>
    </recommendedName>
</protein>
<dbReference type="InterPro" id="IPR029465">
    <property type="entry name" value="ATPgrasp_TupA"/>
</dbReference>
<dbReference type="EMBL" id="BPQP01000171">
    <property type="protein sequence ID" value="GJD98082.1"/>
    <property type="molecule type" value="Genomic_DNA"/>
</dbReference>
<evidence type="ECO:0000313" key="2">
    <source>
        <dbReference type="Proteomes" id="UP001055125"/>
    </source>
</evidence>
<reference evidence="1" key="1">
    <citation type="journal article" date="2021" name="Front. Microbiol.">
        <title>Comprehensive Comparative Genomics and Phenotyping of Methylobacterium Species.</title>
        <authorList>
            <person name="Alessa O."/>
            <person name="Ogura Y."/>
            <person name="Fujitani Y."/>
            <person name="Takami H."/>
            <person name="Hayashi T."/>
            <person name="Sahin N."/>
            <person name="Tani A."/>
        </authorList>
    </citation>
    <scope>NUCLEOTIDE SEQUENCE</scope>
    <source>
        <strain evidence="1">DSM 19015</strain>
    </source>
</reference>
<proteinExistence type="predicted"/>
<name>A0ABQ4S8I6_9HYPH</name>
<evidence type="ECO:0000313" key="1">
    <source>
        <dbReference type="EMBL" id="GJD98082.1"/>
    </source>
</evidence>
<reference evidence="1" key="2">
    <citation type="submission" date="2021-08" db="EMBL/GenBank/DDBJ databases">
        <authorList>
            <person name="Tani A."/>
            <person name="Ola A."/>
            <person name="Ogura Y."/>
            <person name="Katsura K."/>
            <person name="Hayashi T."/>
        </authorList>
    </citation>
    <scope>NUCLEOTIDE SEQUENCE</scope>
    <source>
        <strain evidence="1">DSM 19015</strain>
    </source>
</reference>
<comment type="caution">
    <text evidence="1">The sequence shown here is derived from an EMBL/GenBank/DDBJ whole genome shotgun (WGS) entry which is preliminary data.</text>
</comment>
<dbReference type="Pfam" id="PF14305">
    <property type="entry name" value="ATPgrasp_TupA"/>
    <property type="match status" value="1"/>
</dbReference>
<accession>A0ABQ4S8I6</accession>
<sequence>MNLTRFINKYVANDELAVHASHTVCHRRLLNLQRQSTFSERVAYRRLYPQRIFSELSDKVSARRFVSEKVGSKHLVPIYDVTDDIEGINFDNLPNEYVMKANHGAGWVELVSGKRRNDVIDLRNIAGGWLKQNYYGRYRERHYSNIKPKIMFEMLLRDGSRIANDFKIHCFRKGGHLTQFFQIHSNRFGDHKVNFFDVDWRPIPLSHGLKSADPSSIAKPYNVVEMLEVADQLSKNINYVRVDLFLIGSKIYFGELTFTPGAGLIRFTPKELDLHWAKLFDKDEVFFTDQSQFCS</sequence>
<dbReference type="RefSeq" id="WP_238247255.1">
    <property type="nucleotide sequence ID" value="NZ_BPQP01000171.1"/>
</dbReference>